<dbReference type="GO" id="GO:0042277">
    <property type="term" value="F:peptide binding"/>
    <property type="evidence" value="ECO:0007669"/>
    <property type="project" value="TreeGrafter"/>
</dbReference>
<evidence type="ECO:0000256" key="10">
    <source>
        <dbReference type="SAM" id="Phobius"/>
    </source>
</evidence>
<feature type="domain" description="G-protein coupled receptors family 1 profile" evidence="11">
    <location>
        <begin position="1"/>
        <end position="192"/>
    </location>
</feature>
<evidence type="ECO:0000256" key="7">
    <source>
        <dbReference type="ARBA" id="ARBA00023170"/>
    </source>
</evidence>
<evidence type="ECO:0000256" key="4">
    <source>
        <dbReference type="ARBA" id="ARBA00022989"/>
    </source>
</evidence>
<sequence>MLFNAWILFVAEVDSIGQCDIKEDYVGLYQFMTILETFVCMAMPSIIIIVSNVLVVLKLNQHLRRNPGSPVVSFNTADVVLTTQTTVPVSHSLSKSYTRVSTRNSIDIDKPTTASASTNMIKKKGIRYTDIQLTRSLLIVTSAFILLNLPNYVYRISNVLLGVSDQRPLMQQISLLAHVFLYTHHAFLFYLYIFYSPQMKRRLKPTAMKLLECYCFKPPDSGSSEASEGYTGRSDFEDQAGNPD</sequence>
<keyword evidence="4 10" id="KW-1133">Transmembrane helix</keyword>
<dbReference type="Proteomes" id="UP001152747">
    <property type="component" value="Unassembled WGS sequence"/>
</dbReference>
<evidence type="ECO:0000256" key="1">
    <source>
        <dbReference type="ARBA" id="ARBA00004651"/>
    </source>
</evidence>
<feature type="region of interest" description="Disordered" evidence="9">
    <location>
        <begin position="220"/>
        <end position="244"/>
    </location>
</feature>
<proteinExistence type="predicted"/>
<dbReference type="GO" id="GO:0004930">
    <property type="term" value="F:G protein-coupled receptor activity"/>
    <property type="evidence" value="ECO:0007669"/>
    <property type="project" value="UniProtKB-KW"/>
</dbReference>
<protein>
    <recommendedName>
        <fullName evidence="11">G-protein coupled receptors family 1 profile domain-containing protein</fullName>
    </recommendedName>
</protein>
<organism evidence="12 13">
    <name type="scientific">Caenorhabditis angaria</name>
    <dbReference type="NCBI Taxonomy" id="860376"/>
    <lineage>
        <taxon>Eukaryota</taxon>
        <taxon>Metazoa</taxon>
        <taxon>Ecdysozoa</taxon>
        <taxon>Nematoda</taxon>
        <taxon>Chromadorea</taxon>
        <taxon>Rhabditida</taxon>
        <taxon>Rhabditina</taxon>
        <taxon>Rhabditomorpha</taxon>
        <taxon>Rhabditoidea</taxon>
        <taxon>Rhabditidae</taxon>
        <taxon>Peloderinae</taxon>
        <taxon>Caenorhabditis</taxon>
    </lineage>
</organism>
<gene>
    <name evidence="12" type="ORF">CAMP_LOCUS16322</name>
</gene>
<name>A0A9P1N758_9PELO</name>
<dbReference type="OrthoDB" id="9990906at2759"/>
<dbReference type="EMBL" id="CANHGI010000005">
    <property type="protein sequence ID" value="CAI5453685.1"/>
    <property type="molecule type" value="Genomic_DNA"/>
</dbReference>
<evidence type="ECO:0000313" key="12">
    <source>
        <dbReference type="EMBL" id="CAI5453685.1"/>
    </source>
</evidence>
<feature type="transmembrane region" description="Helical" evidence="10">
    <location>
        <begin position="133"/>
        <end position="153"/>
    </location>
</feature>
<comment type="subcellular location">
    <subcellularLocation>
        <location evidence="1">Cell membrane</location>
        <topology evidence="1">Multi-pass membrane protein</topology>
    </subcellularLocation>
</comment>
<feature type="transmembrane region" description="Helical" evidence="10">
    <location>
        <begin position="31"/>
        <end position="57"/>
    </location>
</feature>
<evidence type="ECO:0000256" key="6">
    <source>
        <dbReference type="ARBA" id="ARBA00023136"/>
    </source>
</evidence>
<keyword evidence="8" id="KW-0807">Transducer</keyword>
<dbReference type="GO" id="GO:0043005">
    <property type="term" value="C:neuron projection"/>
    <property type="evidence" value="ECO:0007669"/>
    <property type="project" value="TreeGrafter"/>
</dbReference>
<evidence type="ECO:0000256" key="2">
    <source>
        <dbReference type="ARBA" id="ARBA00022475"/>
    </source>
</evidence>
<dbReference type="PANTHER" id="PTHR24229:SF96">
    <property type="entry name" value="G-PROTEIN COUPLED RECEPTORS FAMILY 1 PROFILE DOMAIN-CONTAINING PROTEIN"/>
    <property type="match status" value="1"/>
</dbReference>
<keyword evidence="7" id="KW-0675">Receptor</keyword>
<comment type="caution">
    <text evidence="12">The sequence shown here is derived from an EMBL/GenBank/DDBJ whole genome shotgun (WGS) entry which is preliminary data.</text>
</comment>
<evidence type="ECO:0000256" key="9">
    <source>
        <dbReference type="SAM" id="MobiDB-lite"/>
    </source>
</evidence>
<keyword evidence="5" id="KW-0297">G-protein coupled receptor</keyword>
<dbReference type="AlphaFoldDB" id="A0A9P1N758"/>
<evidence type="ECO:0000256" key="8">
    <source>
        <dbReference type="ARBA" id="ARBA00023224"/>
    </source>
</evidence>
<evidence type="ECO:0000259" key="11">
    <source>
        <dbReference type="PROSITE" id="PS50262"/>
    </source>
</evidence>
<evidence type="ECO:0000256" key="3">
    <source>
        <dbReference type="ARBA" id="ARBA00022692"/>
    </source>
</evidence>
<dbReference type="InterPro" id="IPR017452">
    <property type="entry name" value="GPCR_Rhodpsn_7TM"/>
</dbReference>
<dbReference type="GO" id="GO:0005886">
    <property type="term" value="C:plasma membrane"/>
    <property type="evidence" value="ECO:0007669"/>
    <property type="project" value="UniProtKB-SubCell"/>
</dbReference>
<keyword evidence="3 10" id="KW-0812">Transmembrane</keyword>
<dbReference type="Gene3D" id="1.20.1070.10">
    <property type="entry name" value="Rhodopsin 7-helix transmembrane proteins"/>
    <property type="match status" value="1"/>
</dbReference>
<keyword evidence="6 10" id="KW-0472">Membrane</keyword>
<keyword evidence="2" id="KW-1003">Cell membrane</keyword>
<dbReference type="PROSITE" id="PS50262">
    <property type="entry name" value="G_PROTEIN_RECEP_F1_2"/>
    <property type="match status" value="1"/>
</dbReference>
<accession>A0A9P1N758</accession>
<reference evidence="12" key="1">
    <citation type="submission" date="2022-11" db="EMBL/GenBank/DDBJ databases">
        <authorList>
            <person name="Kikuchi T."/>
        </authorList>
    </citation>
    <scope>NUCLEOTIDE SEQUENCE</scope>
    <source>
        <strain evidence="12">PS1010</strain>
    </source>
</reference>
<dbReference type="PANTHER" id="PTHR24229">
    <property type="entry name" value="NEUROPEPTIDES RECEPTOR"/>
    <property type="match status" value="1"/>
</dbReference>
<evidence type="ECO:0000313" key="13">
    <source>
        <dbReference type="Proteomes" id="UP001152747"/>
    </source>
</evidence>
<evidence type="ECO:0000256" key="5">
    <source>
        <dbReference type="ARBA" id="ARBA00023040"/>
    </source>
</evidence>
<keyword evidence="13" id="KW-1185">Reference proteome</keyword>
<feature type="transmembrane region" description="Helical" evidence="10">
    <location>
        <begin position="173"/>
        <end position="195"/>
    </location>
</feature>
<dbReference type="SUPFAM" id="SSF81321">
    <property type="entry name" value="Family A G protein-coupled receptor-like"/>
    <property type="match status" value="1"/>
</dbReference>